<organism evidence="7 8">
    <name type="scientific">Compostibacter hankyongensis</name>
    <dbReference type="NCBI Taxonomy" id="1007089"/>
    <lineage>
        <taxon>Bacteria</taxon>
        <taxon>Pseudomonadati</taxon>
        <taxon>Bacteroidota</taxon>
        <taxon>Chitinophagia</taxon>
        <taxon>Chitinophagales</taxon>
        <taxon>Chitinophagaceae</taxon>
        <taxon>Compostibacter</taxon>
    </lineage>
</organism>
<reference evidence="8" key="1">
    <citation type="journal article" date="2019" name="Int. J. Syst. Evol. Microbiol.">
        <title>The Global Catalogue of Microorganisms (GCM) 10K type strain sequencing project: providing services to taxonomists for standard genome sequencing and annotation.</title>
        <authorList>
            <consortium name="The Broad Institute Genomics Platform"/>
            <consortium name="The Broad Institute Genome Sequencing Center for Infectious Disease"/>
            <person name="Wu L."/>
            <person name="Ma J."/>
        </authorList>
    </citation>
    <scope>NUCLEOTIDE SEQUENCE [LARGE SCALE GENOMIC DNA]</scope>
    <source>
        <strain evidence="8">JCM 17664</strain>
    </source>
</reference>
<evidence type="ECO:0000313" key="7">
    <source>
        <dbReference type="EMBL" id="GAA4320537.1"/>
    </source>
</evidence>
<evidence type="ECO:0000256" key="3">
    <source>
        <dbReference type="ARBA" id="ARBA00023027"/>
    </source>
</evidence>
<evidence type="ECO:0000259" key="5">
    <source>
        <dbReference type="Pfam" id="PF00389"/>
    </source>
</evidence>
<dbReference type="Pfam" id="PF02826">
    <property type="entry name" value="2-Hacid_dh_C"/>
    <property type="match status" value="1"/>
</dbReference>
<keyword evidence="3" id="KW-0520">NAD</keyword>
<dbReference type="Proteomes" id="UP001501207">
    <property type="component" value="Unassembled WGS sequence"/>
</dbReference>
<name>A0ABP8GAA8_9BACT</name>
<dbReference type="InterPro" id="IPR006140">
    <property type="entry name" value="D-isomer_DH_NAD-bd"/>
</dbReference>
<keyword evidence="8" id="KW-1185">Reference proteome</keyword>
<evidence type="ECO:0000256" key="2">
    <source>
        <dbReference type="ARBA" id="ARBA00023002"/>
    </source>
</evidence>
<feature type="domain" description="D-isomer specific 2-hydroxyacid dehydrogenase catalytic" evidence="5">
    <location>
        <begin position="17"/>
        <end position="317"/>
    </location>
</feature>
<dbReference type="InterPro" id="IPR050418">
    <property type="entry name" value="D-iso_2-hydroxyacid_DH_PdxB"/>
</dbReference>
<sequence length="317" mass="33500">MKIVVLDGHTLNPGDLSWDELQQLGELEVYDRTAPEEVVGRSRGADVLLTNKARVTGEHIRELSGLKYIGLLATGYDNVDIQAARELQIPVTNVPAYSTDSVAQLTFALILELTHGAGARAAAVREGAWSRSADFCFGHEGLTELSGKTLGLVGFGQIGQAVARIGRAFGMEVTAVVRSPEKYAGAEVRFTGLEACFAEADFVSLHCPLTAENKGMVNAGRIGLMKTSACLINTSRGGLIHEADLAAALNSGRIAGAAVDVLSAEPPAAGNPLLSAANCIVTPHIAWATQEARKRLMSRAAENVKAFLRDTPVNVVN</sequence>
<evidence type="ECO:0000256" key="1">
    <source>
        <dbReference type="ARBA" id="ARBA00005854"/>
    </source>
</evidence>
<dbReference type="CDD" id="cd12162">
    <property type="entry name" value="2-Hacid_dh_4"/>
    <property type="match status" value="1"/>
</dbReference>
<accession>A0ABP8GAA8</accession>
<feature type="domain" description="D-isomer specific 2-hydroxyacid dehydrogenase NAD-binding" evidence="6">
    <location>
        <begin position="107"/>
        <end position="286"/>
    </location>
</feature>
<proteinExistence type="inferred from homology"/>
<comment type="similarity">
    <text evidence="1 4">Belongs to the D-isomer specific 2-hydroxyacid dehydrogenase family.</text>
</comment>
<dbReference type="Gene3D" id="3.40.50.720">
    <property type="entry name" value="NAD(P)-binding Rossmann-like Domain"/>
    <property type="match status" value="2"/>
</dbReference>
<evidence type="ECO:0000259" key="6">
    <source>
        <dbReference type="Pfam" id="PF02826"/>
    </source>
</evidence>
<evidence type="ECO:0000256" key="4">
    <source>
        <dbReference type="RuleBase" id="RU003719"/>
    </source>
</evidence>
<dbReference type="Pfam" id="PF00389">
    <property type="entry name" value="2-Hacid_dh"/>
    <property type="match status" value="1"/>
</dbReference>
<dbReference type="EMBL" id="BAABFN010000022">
    <property type="protein sequence ID" value="GAA4320537.1"/>
    <property type="molecule type" value="Genomic_DNA"/>
</dbReference>
<gene>
    <name evidence="7" type="ORF">GCM10023143_34800</name>
</gene>
<comment type="caution">
    <text evidence="7">The sequence shown here is derived from an EMBL/GenBank/DDBJ whole genome shotgun (WGS) entry which is preliminary data.</text>
</comment>
<dbReference type="PANTHER" id="PTHR43761:SF1">
    <property type="entry name" value="D-ISOMER SPECIFIC 2-HYDROXYACID DEHYDROGENASE CATALYTIC DOMAIN-CONTAINING PROTEIN-RELATED"/>
    <property type="match status" value="1"/>
</dbReference>
<dbReference type="PANTHER" id="PTHR43761">
    <property type="entry name" value="D-ISOMER SPECIFIC 2-HYDROXYACID DEHYDROGENASE FAMILY PROTEIN (AFU_ORTHOLOGUE AFUA_1G13630)"/>
    <property type="match status" value="1"/>
</dbReference>
<dbReference type="SUPFAM" id="SSF51735">
    <property type="entry name" value="NAD(P)-binding Rossmann-fold domains"/>
    <property type="match status" value="1"/>
</dbReference>
<protein>
    <submittedName>
        <fullName evidence="7">D-2-hydroxyacid dehydrogenase</fullName>
    </submittedName>
</protein>
<dbReference type="InterPro" id="IPR006139">
    <property type="entry name" value="D-isomer_2_OHA_DH_cat_dom"/>
</dbReference>
<dbReference type="RefSeq" id="WP_344981788.1">
    <property type="nucleotide sequence ID" value="NZ_BAABFN010000022.1"/>
</dbReference>
<dbReference type="SUPFAM" id="SSF52283">
    <property type="entry name" value="Formate/glycerate dehydrogenase catalytic domain-like"/>
    <property type="match status" value="1"/>
</dbReference>
<evidence type="ECO:0000313" key="8">
    <source>
        <dbReference type="Proteomes" id="UP001501207"/>
    </source>
</evidence>
<dbReference type="InterPro" id="IPR036291">
    <property type="entry name" value="NAD(P)-bd_dom_sf"/>
</dbReference>
<keyword evidence="2 4" id="KW-0560">Oxidoreductase</keyword>